<dbReference type="Proteomes" id="UP000316213">
    <property type="component" value="Unassembled WGS sequence"/>
</dbReference>
<evidence type="ECO:0000256" key="1">
    <source>
        <dbReference type="SAM" id="Phobius"/>
    </source>
</evidence>
<dbReference type="AlphaFoldDB" id="A0A5C5ZXT1"/>
<evidence type="ECO:0000313" key="2">
    <source>
        <dbReference type="EMBL" id="TWT91808.1"/>
    </source>
</evidence>
<reference evidence="2 3" key="1">
    <citation type="submission" date="2019-02" db="EMBL/GenBank/DDBJ databases">
        <title>Deep-cultivation of Planctomycetes and their phenomic and genomic characterization uncovers novel biology.</title>
        <authorList>
            <person name="Wiegand S."/>
            <person name="Jogler M."/>
            <person name="Boedeker C."/>
            <person name="Pinto D."/>
            <person name="Vollmers J."/>
            <person name="Rivas-Marin E."/>
            <person name="Kohn T."/>
            <person name="Peeters S.H."/>
            <person name="Heuer A."/>
            <person name="Rast P."/>
            <person name="Oberbeckmann S."/>
            <person name="Bunk B."/>
            <person name="Jeske O."/>
            <person name="Meyerdierks A."/>
            <person name="Storesund J.E."/>
            <person name="Kallscheuer N."/>
            <person name="Luecker S."/>
            <person name="Lage O.M."/>
            <person name="Pohl T."/>
            <person name="Merkel B.J."/>
            <person name="Hornburger P."/>
            <person name="Mueller R.-W."/>
            <person name="Bruemmer F."/>
            <person name="Labrenz M."/>
            <person name="Spormann A.M."/>
            <person name="Op Den Camp H."/>
            <person name="Overmann J."/>
            <person name="Amann R."/>
            <person name="Jetten M.S.M."/>
            <person name="Mascher T."/>
            <person name="Medema M.H."/>
            <person name="Devos D.P."/>
            <person name="Kaster A.-K."/>
            <person name="Ovreas L."/>
            <person name="Rohde M."/>
            <person name="Galperin M.Y."/>
            <person name="Jogler C."/>
        </authorList>
    </citation>
    <scope>NUCLEOTIDE SEQUENCE [LARGE SCALE GENOMIC DNA]</scope>
    <source>
        <strain evidence="2 3">Pla100</strain>
    </source>
</reference>
<feature type="transmembrane region" description="Helical" evidence="1">
    <location>
        <begin position="21"/>
        <end position="47"/>
    </location>
</feature>
<organism evidence="2 3">
    <name type="scientific">Neorhodopirellula pilleata</name>
    <dbReference type="NCBI Taxonomy" id="2714738"/>
    <lineage>
        <taxon>Bacteria</taxon>
        <taxon>Pseudomonadati</taxon>
        <taxon>Planctomycetota</taxon>
        <taxon>Planctomycetia</taxon>
        <taxon>Pirellulales</taxon>
        <taxon>Pirellulaceae</taxon>
        <taxon>Neorhodopirellula</taxon>
    </lineage>
</organism>
<keyword evidence="1" id="KW-0812">Transmembrane</keyword>
<keyword evidence="1" id="KW-0472">Membrane</keyword>
<proteinExistence type="predicted"/>
<keyword evidence="3" id="KW-1185">Reference proteome</keyword>
<gene>
    <name evidence="2" type="ORF">Pla100_48460</name>
</gene>
<name>A0A5C5ZXT1_9BACT</name>
<evidence type="ECO:0000313" key="3">
    <source>
        <dbReference type="Proteomes" id="UP000316213"/>
    </source>
</evidence>
<comment type="caution">
    <text evidence="2">The sequence shown here is derived from an EMBL/GenBank/DDBJ whole genome shotgun (WGS) entry which is preliminary data.</text>
</comment>
<dbReference type="EMBL" id="SJPM01000013">
    <property type="protein sequence ID" value="TWT91808.1"/>
    <property type="molecule type" value="Genomic_DNA"/>
</dbReference>
<feature type="transmembrane region" description="Helical" evidence="1">
    <location>
        <begin position="75"/>
        <end position="98"/>
    </location>
</feature>
<sequence length="110" mass="12156">MRTTDPVSVRVFLMTKSSRPTWQIGIAAMLLLVLVSAVFSGGLVYAARIPEIQEELSVLFGTEVTADRTRRGPQILFILFTLSSPLLIAGLLSTAMTLKETRFLKSLTKR</sequence>
<accession>A0A5C5ZXT1</accession>
<protein>
    <submittedName>
        <fullName evidence="2">Uncharacterized protein</fullName>
    </submittedName>
</protein>
<keyword evidence="1" id="KW-1133">Transmembrane helix</keyword>